<sequence length="80" mass="8701">MSGGGTQKSLRKALGAIKDTTTVSLAEVNSDYNELDINIVKATNHVERPAKERHIRAIFAAISATRPRPDVAYCIHALAR</sequence>
<evidence type="ECO:0000313" key="7">
    <source>
        <dbReference type="Proteomes" id="UP000325577"/>
    </source>
</evidence>
<dbReference type="Gene3D" id="1.25.40.90">
    <property type="match status" value="1"/>
</dbReference>
<dbReference type="GO" id="GO:0048268">
    <property type="term" value="P:clathrin coat assembly"/>
    <property type="evidence" value="ECO:0007669"/>
    <property type="project" value="InterPro"/>
</dbReference>
<keyword evidence="4" id="KW-0968">Cytoplasmic vesicle</keyword>
<accession>A0A5J5AXL4</accession>
<keyword evidence="3" id="KW-0333">Golgi apparatus</keyword>
<dbReference type="GO" id="GO:0072583">
    <property type="term" value="P:clathrin-dependent endocytosis"/>
    <property type="evidence" value="ECO:0007669"/>
    <property type="project" value="InterPro"/>
</dbReference>
<dbReference type="Proteomes" id="UP000325577">
    <property type="component" value="Linkage Group LG17"/>
</dbReference>
<dbReference type="SUPFAM" id="SSF48464">
    <property type="entry name" value="ENTH/VHS domain"/>
    <property type="match status" value="1"/>
</dbReference>
<dbReference type="GO" id="GO:0032050">
    <property type="term" value="F:clathrin heavy chain binding"/>
    <property type="evidence" value="ECO:0007669"/>
    <property type="project" value="TreeGrafter"/>
</dbReference>
<dbReference type="GO" id="GO:0000149">
    <property type="term" value="F:SNARE binding"/>
    <property type="evidence" value="ECO:0007669"/>
    <property type="project" value="TreeGrafter"/>
</dbReference>
<dbReference type="InterPro" id="IPR045192">
    <property type="entry name" value="AP180-like"/>
</dbReference>
<dbReference type="InterPro" id="IPR011417">
    <property type="entry name" value="ANTH_dom"/>
</dbReference>
<comment type="subcellular location">
    <subcellularLocation>
        <location evidence="1">Cytoplasmic vesicle</location>
        <location evidence="1">Clathrin-coated vesicle</location>
    </subcellularLocation>
    <subcellularLocation>
        <location evidence="2">Golgi apparatus</location>
    </subcellularLocation>
</comment>
<reference evidence="6 7" key="1">
    <citation type="submission" date="2019-09" db="EMBL/GenBank/DDBJ databases">
        <title>A chromosome-level genome assembly of the Chinese tupelo Nyssa sinensis.</title>
        <authorList>
            <person name="Yang X."/>
            <person name="Kang M."/>
            <person name="Yang Y."/>
            <person name="Xiong H."/>
            <person name="Wang M."/>
            <person name="Zhang Z."/>
            <person name="Wang Z."/>
            <person name="Wu H."/>
            <person name="Ma T."/>
            <person name="Liu J."/>
            <person name="Xi Z."/>
        </authorList>
    </citation>
    <scope>NUCLEOTIDE SEQUENCE [LARGE SCALE GENOMIC DNA]</scope>
    <source>
        <strain evidence="6">J267</strain>
        <tissue evidence="6">Leaf</tissue>
    </source>
</reference>
<dbReference type="EMBL" id="CM018040">
    <property type="protein sequence ID" value="KAA8535159.1"/>
    <property type="molecule type" value="Genomic_DNA"/>
</dbReference>
<dbReference type="GO" id="GO:0030136">
    <property type="term" value="C:clathrin-coated vesicle"/>
    <property type="evidence" value="ECO:0007669"/>
    <property type="project" value="UniProtKB-SubCell"/>
</dbReference>
<protein>
    <recommendedName>
        <fullName evidence="5">ENTH domain-containing protein</fullName>
    </recommendedName>
</protein>
<dbReference type="AlphaFoldDB" id="A0A5J5AXL4"/>
<dbReference type="InterPro" id="IPR008942">
    <property type="entry name" value="ENTH_VHS"/>
</dbReference>
<dbReference type="GO" id="GO:0005794">
    <property type="term" value="C:Golgi apparatus"/>
    <property type="evidence" value="ECO:0007669"/>
    <property type="project" value="UniProtKB-SubCell"/>
</dbReference>
<feature type="domain" description="ENTH" evidence="5">
    <location>
        <begin position="27"/>
        <end position="80"/>
    </location>
</feature>
<proteinExistence type="predicted"/>
<keyword evidence="7" id="KW-1185">Reference proteome</keyword>
<dbReference type="GO" id="GO:0006900">
    <property type="term" value="P:vesicle budding from membrane"/>
    <property type="evidence" value="ECO:0007669"/>
    <property type="project" value="TreeGrafter"/>
</dbReference>
<dbReference type="Pfam" id="PF07651">
    <property type="entry name" value="ANTH"/>
    <property type="match status" value="1"/>
</dbReference>
<evidence type="ECO:0000256" key="3">
    <source>
        <dbReference type="ARBA" id="ARBA00023034"/>
    </source>
</evidence>
<dbReference type="PANTHER" id="PTHR22951:SF32">
    <property type="entry name" value="OS06G0175500 PROTEIN"/>
    <property type="match status" value="1"/>
</dbReference>
<gene>
    <name evidence="6" type="ORF">F0562_030162</name>
</gene>
<evidence type="ECO:0000259" key="5">
    <source>
        <dbReference type="PROSITE" id="PS50942"/>
    </source>
</evidence>
<dbReference type="GO" id="GO:0005905">
    <property type="term" value="C:clathrin-coated pit"/>
    <property type="evidence" value="ECO:0007669"/>
    <property type="project" value="TreeGrafter"/>
</dbReference>
<evidence type="ECO:0000256" key="1">
    <source>
        <dbReference type="ARBA" id="ARBA00004132"/>
    </source>
</evidence>
<dbReference type="GO" id="GO:0005545">
    <property type="term" value="F:1-phosphatidylinositol binding"/>
    <property type="evidence" value="ECO:0007669"/>
    <property type="project" value="TreeGrafter"/>
</dbReference>
<evidence type="ECO:0000256" key="2">
    <source>
        <dbReference type="ARBA" id="ARBA00004555"/>
    </source>
</evidence>
<dbReference type="PROSITE" id="PS50942">
    <property type="entry name" value="ENTH"/>
    <property type="match status" value="1"/>
</dbReference>
<dbReference type="OrthoDB" id="44015at2759"/>
<dbReference type="GO" id="GO:0005546">
    <property type="term" value="F:phosphatidylinositol-4,5-bisphosphate binding"/>
    <property type="evidence" value="ECO:0007669"/>
    <property type="project" value="TreeGrafter"/>
</dbReference>
<evidence type="ECO:0000256" key="4">
    <source>
        <dbReference type="ARBA" id="ARBA00023329"/>
    </source>
</evidence>
<name>A0A5J5AXL4_9ASTE</name>
<dbReference type="InterPro" id="IPR013809">
    <property type="entry name" value="ENTH"/>
</dbReference>
<organism evidence="6 7">
    <name type="scientific">Nyssa sinensis</name>
    <dbReference type="NCBI Taxonomy" id="561372"/>
    <lineage>
        <taxon>Eukaryota</taxon>
        <taxon>Viridiplantae</taxon>
        <taxon>Streptophyta</taxon>
        <taxon>Embryophyta</taxon>
        <taxon>Tracheophyta</taxon>
        <taxon>Spermatophyta</taxon>
        <taxon>Magnoliopsida</taxon>
        <taxon>eudicotyledons</taxon>
        <taxon>Gunneridae</taxon>
        <taxon>Pentapetalae</taxon>
        <taxon>asterids</taxon>
        <taxon>Cornales</taxon>
        <taxon>Nyssaceae</taxon>
        <taxon>Nyssa</taxon>
    </lineage>
</organism>
<dbReference type="PANTHER" id="PTHR22951">
    <property type="entry name" value="CLATHRIN ASSEMBLY PROTEIN"/>
    <property type="match status" value="1"/>
</dbReference>
<evidence type="ECO:0000313" key="6">
    <source>
        <dbReference type="EMBL" id="KAA8535159.1"/>
    </source>
</evidence>